<gene>
    <name evidence="1" type="ORF">PPOP_3142</name>
</gene>
<evidence type="ECO:0000313" key="1">
    <source>
        <dbReference type="EMBL" id="GAC43742.1"/>
    </source>
</evidence>
<reference evidence="1 2" key="1">
    <citation type="submission" date="2012-10" db="EMBL/GenBank/DDBJ databases">
        <title>Draft Genome Sequence of Paenibacillus popilliae ATCC 14706T.</title>
        <authorList>
            <person name="Iiyama K."/>
            <person name="Mori K."/>
            <person name="Mon H."/>
            <person name="Chieda Y."/>
            <person name="Lee J.M."/>
            <person name="Kusakabe T."/>
            <person name="Tashiro K."/>
            <person name="Asano S."/>
            <person name="Yasunaga-Aoki C."/>
            <person name="Shimizu S."/>
        </authorList>
    </citation>
    <scope>NUCLEOTIDE SEQUENCE [LARGE SCALE GENOMIC DNA]</scope>
    <source>
        <strain evidence="1 2">ATCC 14706</strain>
    </source>
</reference>
<accession>M9LCE6</accession>
<comment type="caution">
    <text evidence="1">The sequence shown here is derived from an EMBL/GenBank/DDBJ whole genome shotgun (WGS) entry which is preliminary data.</text>
</comment>
<name>M9LCE6_PAEPP</name>
<protein>
    <submittedName>
        <fullName evidence="1">Uncharacterized protein</fullName>
    </submittedName>
</protein>
<proteinExistence type="predicted"/>
<dbReference type="OrthoDB" id="1957791at2"/>
<dbReference type="RefSeq" id="WP_006287442.1">
    <property type="nucleotide sequence ID" value="NZ_BALG01000247.1"/>
</dbReference>
<dbReference type="Proteomes" id="UP000029453">
    <property type="component" value="Unassembled WGS sequence"/>
</dbReference>
<dbReference type="AlphaFoldDB" id="M9LCE6"/>
<evidence type="ECO:0000313" key="2">
    <source>
        <dbReference type="Proteomes" id="UP000029453"/>
    </source>
</evidence>
<sequence>MKIIEISYPPYVGVDVNNSNIDAFVDMEDGVSYTVTLWTPNNYYWYMDKEKINHVQYGGLCIHVKSLTEDNINKAIEDYARDEAYFLKLSFLWGMRYGALSVEEMNRIIRTINNRSFLWEGAPDNELHELDINDIEYPLYYKYGNKDDGCTTVLVKANDGMTYKTTVVTPNYYYWYMRENGIGYMPASPPHLMVRSLTKEYIQQALEYCLEDNGYNLKFNFIAQNGYFDMKKMNKMLAEIKKEQNEFRQDE</sequence>
<keyword evidence="2" id="KW-1185">Reference proteome</keyword>
<organism evidence="1 2">
    <name type="scientific">Paenibacillus popilliae ATCC 14706</name>
    <dbReference type="NCBI Taxonomy" id="1212764"/>
    <lineage>
        <taxon>Bacteria</taxon>
        <taxon>Bacillati</taxon>
        <taxon>Bacillota</taxon>
        <taxon>Bacilli</taxon>
        <taxon>Bacillales</taxon>
        <taxon>Paenibacillaceae</taxon>
        <taxon>Paenibacillus</taxon>
    </lineage>
</organism>
<dbReference type="EMBL" id="BALG01000247">
    <property type="protein sequence ID" value="GAC43742.1"/>
    <property type="molecule type" value="Genomic_DNA"/>
</dbReference>